<comment type="caution">
    <text evidence="1">The sequence shown here is derived from an EMBL/GenBank/DDBJ whole genome shotgun (WGS) entry which is preliminary data.</text>
</comment>
<dbReference type="AlphaFoldDB" id="X1N287"/>
<organism evidence="1">
    <name type="scientific">marine sediment metagenome</name>
    <dbReference type="NCBI Taxonomy" id="412755"/>
    <lineage>
        <taxon>unclassified sequences</taxon>
        <taxon>metagenomes</taxon>
        <taxon>ecological metagenomes</taxon>
    </lineage>
</organism>
<reference evidence="1" key="1">
    <citation type="journal article" date="2014" name="Front. Microbiol.">
        <title>High frequency of phylogenetically diverse reductive dehalogenase-homologous genes in deep subseafloor sedimentary metagenomes.</title>
        <authorList>
            <person name="Kawai M."/>
            <person name="Futagami T."/>
            <person name="Toyoda A."/>
            <person name="Takaki Y."/>
            <person name="Nishi S."/>
            <person name="Hori S."/>
            <person name="Arai W."/>
            <person name="Tsubouchi T."/>
            <person name="Morono Y."/>
            <person name="Uchiyama I."/>
            <person name="Ito T."/>
            <person name="Fujiyama A."/>
            <person name="Inagaki F."/>
            <person name="Takami H."/>
        </authorList>
    </citation>
    <scope>NUCLEOTIDE SEQUENCE</scope>
    <source>
        <strain evidence="1">Expedition CK06-06</strain>
    </source>
</reference>
<evidence type="ECO:0000313" key="1">
    <source>
        <dbReference type="EMBL" id="GAI12709.1"/>
    </source>
</evidence>
<protein>
    <submittedName>
        <fullName evidence="1">Uncharacterized protein</fullName>
    </submittedName>
</protein>
<proteinExistence type="predicted"/>
<gene>
    <name evidence="1" type="ORF">S06H3_15796</name>
</gene>
<name>X1N287_9ZZZZ</name>
<dbReference type="EMBL" id="BARV01007785">
    <property type="protein sequence ID" value="GAI12709.1"/>
    <property type="molecule type" value="Genomic_DNA"/>
</dbReference>
<sequence>MEFIQSIMAHNEAVTLGTVVTYDLPVNPLSHILLTLIGERKALVDDFVVNPMSVIEAIKKIEVLYKGSAVYSMSGEDAYACGLFVNNFETWGVNHQEIEAAHWAFTVLVPLTRVLYSPTECFPRTTRGELILQLTYAASHAGFEKFVVQIETVELPEASPAQFIKQTTLTLTPTAAIPFDLSLPIGNPISELVVWQHEVQSGIDTRAAAAKMEILVDNKNHFYPESFVE</sequence>
<accession>X1N287</accession>